<evidence type="ECO:0000313" key="2">
    <source>
        <dbReference type="Proteomes" id="UP000193944"/>
    </source>
</evidence>
<sequence>MYILAPKFNNLIKSYSEISVDCITLDNSYINSLLCSKKRFIIDYDFNYGVDDNDNKPNMFFLVINEYISSKIENNYEKMSYSTNFSSKIIIDIEYKKYFLEHQTSNYLSLFF</sequence>
<protein>
    <submittedName>
        <fullName evidence="1">Uncharacterized protein</fullName>
    </submittedName>
</protein>
<comment type="caution">
    <text evidence="1">The sequence shown here is derived from an EMBL/GenBank/DDBJ whole genome shotgun (WGS) entry which is preliminary data.</text>
</comment>
<keyword evidence="2" id="KW-1185">Reference proteome</keyword>
<dbReference type="Proteomes" id="UP000193944">
    <property type="component" value="Unassembled WGS sequence"/>
</dbReference>
<evidence type="ECO:0000313" key="1">
    <source>
        <dbReference type="EMBL" id="ORX87322.1"/>
    </source>
</evidence>
<organism evidence="1 2">
    <name type="scientific">Anaeromyces robustus</name>
    <dbReference type="NCBI Taxonomy" id="1754192"/>
    <lineage>
        <taxon>Eukaryota</taxon>
        <taxon>Fungi</taxon>
        <taxon>Fungi incertae sedis</taxon>
        <taxon>Chytridiomycota</taxon>
        <taxon>Chytridiomycota incertae sedis</taxon>
        <taxon>Neocallimastigomycetes</taxon>
        <taxon>Neocallimastigales</taxon>
        <taxon>Neocallimastigaceae</taxon>
        <taxon>Anaeromyces</taxon>
    </lineage>
</organism>
<proteinExistence type="predicted"/>
<dbReference type="AlphaFoldDB" id="A0A1Y1XNL6"/>
<reference evidence="1 2" key="2">
    <citation type="submission" date="2016-08" db="EMBL/GenBank/DDBJ databases">
        <title>Pervasive Adenine N6-methylation of Active Genes in Fungi.</title>
        <authorList>
            <consortium name="DOE Joint Genome Institute"/>
            <person name="Mondo S.J."/>
            <person name="Dannebaum R.O."/>
            <person name="Kuo R.C."/>
            <person name="Labutti K."/>
            <person name="Haridas S."/>
            <person name="Kuo A."/>
            <person name="Salamov A."/>
            <person name="Ahrendt S.R."/>
            <person name="Lipzen A."/>
            <person name="Sullivan W."/>
            <person name="Andreopoulos W.B."/>
            <person name="Clum A."/>
            <person name="Lindquist E."/>
            <person name="Daum C."/>
            <person name="Ramamoorthy G.K."/>
            <person name="Gryganskyi A."/>
            <person name="Culley D."/>
            <person name="Magnuson J.K."/>
            <person name="James T.Y."/>
            <person name="O'Malley M.A."/>
            <person name="Stajich J.E."/>
            <person name="Spatafora J.W."/>
            <person name="Visel A."/>
            <person name="Grigoriev I.V."/>
        </authorList>
    </citation>
    <scope>NUCLEOTIDE SEQUENCE [LARGE SCALE GENOMIC DNA]</scope>
    <source>
        <strain evidence="1 2">S4</strain>
    </source>
</reference>
<reference evidence="1 2" key="1">
    <citation type="submission" date="2016-08" db="EMBL/GenBank/DDBJ databases">
        <title>A Parts List for Fungal Cellulosomes Revealed by Comparative Genomics.</title>
        <authorList>
            <consortium name="DOE Joint Genome Institute"/>
            <person name="Haitjema C.H."/>
            <person name="Gilmore S.P."/>
            <person name="Henske J.K."/>
            <person name="Solomon K.V."/>
            <person name="De Groot R."/>
            <person name="Kuo A."/>
            <person name="Mondo S.J."/>
            <person name="Salamov A.A."/>
            <person name="Labutti K."/>
            <person name="Zhao Z."/>
            <person name="Chiniquy J."/>
            <person name="Barry K."/>
            <person name="Brewer H.M."/>
            <person name="Purvine S.O."/>
            <person name="Wright A.T."/>
            <person name="Boxma B."/>
            <person name="Van Alen T."/>
            <person name="Hackstein J.H."/>
            <person name="Baker S.E."/>
            <person name="Grigoriev I.V."/>
            <person name="O'Malley M.A."/>
        </authorList>
    </citation>
    <scope>NUCLEOTIDE SEQUENCE [LARGE SCALE GENOMIC DNA]</scope>
    <source>
        <strain evidence="1 2">S4</strain>
    </source>
</reference>
<name>A0A1Y1XNL6_9FUNG</name>
<accession>A0A1Y1XNL6</accession>
<gene>
    <name evidence="1" type="ORF">BCR32DRAFT_274630</name>
</gene>
<dbReference type="EMBL" id="MCFG01000010">
    <property type="protein sequence ID" value="ORX87322.1"/>
    <property type="molecule type" value="Genomic_DNA"/>
</dbReference>